<dbReference type="EMBL" id="KZ452002">
    <property type="protein sequence ID" value="PKA52470.1"/>
    <property type="molecule type" value="Genomic_DNA"/>
</dbReference>
<dbReference type="PANTHER" id="PTHR15710">
    <property type="entry name" value="E3 UBIQUITIN-PROTEIN LIGASE PRAJA"/>
    <property type="match status" value="1"/>
</dbReference>
<accession>A0A2I0AA98</accession>
<keyword evidence="3" id="KW-0808">Transferase</keyword>
<dbReference type="PROSITE" id="PS50089">
    <property type="entry name" value="ZF_RING_2"/>
    <property type="match status" value="1"/>
</dbReference>
<dbReference type="AlphaFoldDB" id="A0A2I0AA98"/>
<keyword evidence="12" id="KW-1185">Reference proteome</keyword>
<keyword evidence="5 8" id="KW-0863">Zinc-finger</keyword>
<evidence type="ECO:0000256" key="3">
    <source>
        <dbReference type="ARBA" id="ARBA00022679"/>
    </source>
</evidence>
<evidence type="ECO:0000256" key="9">
    <source>
        <dbReference type="SAM" id="MobiDB-lite"/>
    </source>
</evidence>
<dbReference type="Pfam" id="PF14369">
    <property type="entry name" value="Zn_ribbon_19"/>
    <property type="match status" value="1"/>
</dbReference>
<evidence type="ECO:0000256" key="5">
    <source>
        <dbReference type="ARBA" id="ARBA00022771"/>
    </source>
</evidence>
<reference evidence="11 12" key="1">
    <citation type="journal article" date="2017" name="Nature">
        <title>The Apostasia genome and the evolution of orchids.</title>
        <authorList>
            <person name="Zhang G.Q."/>
            <person name="Liu K.W."/>
            <person name="Li Z."/>
            <person name="Lohaus R."/>
            <person name="Hsiao Y.Y."/>
            <person name="Niu S.C."/>
            <person name="Wang J.Y."/>
            <person name="Lin Y.C."/>
            <person name="Xu Q."/>
            <person name="Chen L.J."/>
            <person name="Yoshida K."/>
            <person name="Fujiwara S."/>
            <person name="Wang Z.W."/>
            <person name="Zhang Y.Q."/>
            <person name="Mitsuda N."/>
            <person name="Wang M."/>
            <person name="Liu G.H."/>
            <person name="Pecoraro L."/>
            <person name="Huang H.X."/>
            <person name="Xiao X.J."/>
            <person name="Lin M."/>
            <person name="Wu X.Y."/>
            <person name="Wu W.L."/>
            <person name="Chen Y.Y."/>
            <person name="Chang S.B."/>
            <person name="Sakamoto S."/>
            <person name="Ohme-Takagi M."/>
            <person name="Yagi M."/>
            <person name="Zeng S.J."/>
            <person name="Shen C.Y."/>
            <person name="Yeh C.M."/>
            <person name="Luo Y.B."/>
            <person name="Tsai W.C."/>
            <person name="Van de Peer Y."/>
            <person name="Liu Z.J."/>
        </authorList>
    </citation>
    <scope>NUCLEOTIDE SEQUENCE [LARGE SCALE GENOMIC DNA]</scope>
    <source>
        <strain evidence="12">cv. Shenzhen</strain>
        <tissue evidence="11">Stem</tissue>
    </source>
</reference>
<evidence type="ECO:0000256" key="2">
    <source>
        <dbReference type="ARBA" id="ARBA00012483"/>
    </source>
</evidence>
<dbReference type="SMART" id="SM00184">
    <property type="entry name" value="RING"/>
    <property type="match status" value="1"/>
</dbReference>
<dbReference type="InterPro" id="IPR039525">
    <property type="entry name" value="RNF126-like_zinc-ribbon"/>
</dbReference>
<feature type="compositionally biased region" description="Low complexity" evidence="9">
    <location>
        <begin position="339"/>
        <end position="353"/>
    </location>
</feature>
<dbReference type="GO" id="GO:0016567">
    <property type="term" value="P:protein ubiquitination"/>
    <property type="evidence" value="ECO:0007669"/>
    <property type="project" value="TreeGrafter"/>
</dbReference>
<keyword evidence="6" id="KW-0833">Ubl conjugation pathway</keyword>
<evidence type="ECO:0000313" key="12">
    <source>
        <dbReference type="Proteomes" id="UP000236161"/>
    </source>
</evidence>
<dbReference type="GO" id="GO:0061630">
    <property type="term" value="F:ubiquitin protein ligase activity"/>
    <property type="evidence" value="ECO:0007669"/>
    <property type="project" value="UniProtKB-EC"/>
</dbReference>
<dbReference type="EC" id="2.3.2.27" evidence="2"/>
<dbReference type="InterPro" id="IPR013083">
    <property type="entry name" value="Znf_RING/FYVE/PHD"/>
</dbReference>
<dbReference type="GO" id="GO:0005737">
    <property type="term" value="C:cytoplasm"/>
    <property type="evidence" value="ECO:0007669"/>
    <property type="project" value="TreeGrafter"/>
</dbReference>
<dbReference type="InterPro" id="IPR010543">
    <property type="entry name" value="DUF1117"/>
</dbReference>
<dbReference type="CDD" id="cd16667">
    <property type="entry name" value="RING-H2_RNF126-like"/>
    <property type="match status" value="1"/>
</dbReference>
<dbReference type="Proteomes" id="UP000236161">
    <property type="component" value="Unassembled WGS sequence"/>
</dbReference>
<dbReference type="STRING" id="1088818.A0A2I0AA98"/>
<evidence type="ECO:0000256" key="7">
    <source>
        <dbReference type="ARBA" id="ARBA00022833"/>
    </source>
</evidence>
<proteinExistence type="predicted"/>
<organism evidence="11 12">
    <name type="scientific">Apostasia shenzhenica</name>
    <dbReference type="NCBI Taxonomy" id="1088818"/>
    <lineage>
        <taxon>Eukaryota</taxon>
        <taxon>Viridiplantae</taxon>
        <taxon>Streptophyta</taxon>
        <taxon>Embryophyta</taxon>
        <taxon>Tracheophyta</taxon>
        <taxon>Spermatophyta</taxon>
        <taxon>Magnoliopsida</taxon>
        <taxon>Liliopsida</taxon>
        <taxon>Asparagales</taxon>
        <taxon>Orchidaceae</taxon>
        <taxon>Apostasioideae</taxon>
        <taxon>Apostasia</taxon>
    </lineage>
</organism>
<feature type="domain" description="RING-type" evidence="10">
    <location>
        <begin position="185"/>
        <end position="226"/>
    </location>
</feature>
<evidence type="ECO:0000259" key="10">
    <source>
        <dbReference type="PROSITE" id="PS50089"/>
    </source>
</evidence>
<protein>
    <recommendedName>
        <fullName evidence="2">RING-type E3 ubiquitin transferase</fullName>
        <ecNumber evidence="2">2.3.2.27</ecNumber>
    </recommendedName>
</protein>
<feature type="region of interest" description="Disordered" evidence="9">
    <location>
        <begin position="339"/>
        <end position="366"/>
    </location>
</feature>
<dbReference type="InterPro" id="IPR001841">
    <property type="entry name" value="Znf_RING"/>
</dbReference>
<gene>
    <name evidence="11" type="primary">RING1</name>
    <name evidence="11" type="ORF">AXF42_Ash019096</name>
</gene>
<evidence type="ECO:0000256" key="8">
    <source>
        <dbReference type="PROSITE-ProRule" id="PRU00175"/>
    </source>
</evidence>
<dbReference type="Pfam" id="PF13639">
    <property type="entry name" value="zf-RING_2"/>
    <property type="match status" value="1"/>
</dbReference>
<keyword evidence="4" id="KW-0479">Metal-binding</keyword>
<dbReference type="Gene3D" id="3.30.40.10">
    <property type="entry name" value="Zinc/RING finger domain, C3HC4 (zinc finger)"/>
    <property type="match status" value="1"/>
</dbReference>
<evidence type="ECO:0000313" key="11">
    <source>
        <dbReference type="EMBL" id="PKA52470.1"/>
    </source>
</evidence>
<evidence type="ECO:0000256" key="4">
    <source>
        <dbReference type="ARBA" id="ARBA00022723"/>
    </source>
</evidence>
<evidence type="ECO:0000256" key="1">
    <source>
        <dbReference type="ARBA" id="ARBA00000900"/>
    </source>
</evidence>
<dbReference type="GO" id="GO:0008270">
    <property type="term" value="F:zinc ion binding"/>
    <property type="evidence" value="ECO:0007669"/>
    <property type="project" value="UniProtKB-KW"/>
</dbReference>
<name>A0A2I0AA98_9ASPA</name>
<evidence type="ECO:0000256" key="6">
    <source>
        <dbReference type="ARBA" id="ARBA00022786"/>
    </source>
</evidence>
<dbReference type="Pfam" id="PF06547">
    <property type="entry name" value="DUF1117"/>
    <property type="match status" value="1"/>
</dbReference>
<sequence>MSDSPGTDMASSYWCHRCTRFVRIVQRGEVVCPDCDGGFLEEIERSPRLNRRYMTGAEVSLGTLHDLRILRGRRAGNRSSFNPVIVLRGPSGGRGGGGDADRSMSSGFFFYFDDGTGSGLRPLPATMSEVLMEMGFDRLLDRLAQIDVNGLAGSGFDHLPASKAAVDSMPTVEITAGHVGTDSHCAVCKEAFELGSQAREMPCKHIYHQDCILPWLSLRNSCPVCRHVMPTDEQRRGASDPDGNEGDTAAAGRGDETIGLTIWRLPGGGFAVGRLSGGWRAGEQRELPVVYTEIDGGLNSGGAPRRISWASGRSNSRQSRGIGQIFRNLFSLIRRRGSSSSSRLSSDFESSSSPTITEAESGIRGC</sequence>
<keyword evidence="7" id="KW-0862">Zinc</keyword>
<comment type="catalytic activity">
    <reaction evidence="1">
        <text>S-ubiquitinyl-[E2 ubiquitin-conjugating enzyme]-L-cysteine + [acceptor protein]-L-lysine = [E2 ubiquitin-conjugating enzyme]-L-cysteine + N(6)-ubiquitinyl-[acceptor protein]-L-lysine.</text>
        <dbReference type="EC" id="2.3.2.27"/>
    </reaction>
</comment>
<dbReference type="SUPFAM" id="SSF57850">
    <property type="entry name" value="RING/U-box"/>
    <property type="match status" value="1"/>
</dbReference>
<dbReference type="OrthoDB" id="21204at2759"/>
<dbReference type="FunFam" id="3.30.40.10:FF:000022">
    <property type="entry name" value="E3 ubiquitin-protein ligase RING1-like"/>
    <property type="match status" value="1"/>
</dbReference>
<dbReference type="PANTHER" id="PTHR15710:SF217">
    <property type="entry name" value="E3 UBIQUITIN-PROTEIN LIGASE RDUF2"/>
    <property type="match status" value="1"/>
</dbReference>
<feature type="region of interest" description="Disordered" evidence="9">
    <location>
        <begin position="233"/>
        <end position="253"/>
    </location>
</feature>